<evidence type="ECO:0000313" key="1">
    <source>
        <dbReference type="EMBL" id="MCC9643624.1"/>
    </source>
</evidence>
<proteinExistence type="predicted"/>
<comment type="caution">
    <text evidence="1">The sequence shown here is derived from an EMBL/GenBank/DDBJ whole genome shotgun (WGS) entry which is preliminary data.</text>
</comment>
<gene>
    <name evidence="1" type="ORF">LOC71_15165</name>
</gene>
<name>A0ABS8NJ84_9BACT</name>
<dbReference type="RefSeq" id="WP_230274580.1">
    <property type="nucleotide sequence ID" value="NZ_JAJKFW010000025.1"/>
</dbReference>
<dbReference type="EMBL" id="JAJKFW010000025">
    <property type="protein sequence ID" value="MCC9643624.1"/>
    <property type="molecule type" value="Genomic_DNA"/>
</dbReference>
<reference evidence="1" key="1">
    <citation type="submission" date="2021-11" db="EMBL/GenBank/DDBJ databases">
        <title>Genome sequence.</title>
        <authorList>
            <person name="Sun Q."/>
        </authorList>
    </citation>
    <scope>NUCLEOTIDE SEQUENCE</scope>
    <source>
        <strain evidence="1">JC740</strain>
    </source>
</reference>
<protein>
    <recommendedName>
        <fullName evidence="3">SLA1 homology domain-containing protein</fullName>
    </recommendedName>
</protein>
<keyword evidence="2" id="KW-1185">Reference proteome</keyword>
<evidence type="ECO:0000313" key="2">
    <source>
        <dbReference type="Proteomes" id="UP001430306"/>
    </source>
</evidence>
<organism evidence="1 2">
    <name type="scientific">Rhodopirellula halodulae</name>
    <dbReference type="NCBI Taxonomy" id="2894198"/>
    <lineage>
        <taxon>Bacteria</taxon>
        <taxon>Pseudomonadati</taxon>
        <taxon>Planctomycetota</taxon>
        <taxon>Planctomycetia</taxon>
        <taxon>Pirellulales</taxon>
        <taxon>Pirellulaceae</taxon>
        <taxon>Rhodopirellula</taxon>
    </lineage>
</organism>
<evidence type="ECO:0008006" key="3">
    <source>
        <dbReference type="Google" id="ProtNLM"/>
    </source>
</evidence>
<dbReference type="Gene3D" id="2.30.30.700">
    <property type="entry name" value="SLA1 homology domain 1"/>
    <property type="match status" value="1"/>
</dbReference>
<dbReference type="Proteomes" id="UP001430306">
    <property type="component" value="Unassembled WGS sequence"/>
</dbReference>
<accession>A0ABS8NJ84</accession>
<sequence length="301" mass="33909">MATTSAVSANQRTWTSANGAYKLDGEMIGFNETTVILKRRGSGRLAAIELKELSDEDQAFVKKRSDADSDQRSGGDLEMHTWTSRDGLKIRAKILSYGKKTYVLERKLGAVTIDGKAFSTFDPLHQRVILRVLSTIENTPMENEADLKKFAASLAGKPKSYPLEGVLIELESGDQIAVPFFMFSEKDLEVLQAGWENWKQYNEDEDARAREDLMMRYEAANYQQSMAQQQQRQQMELLKFNMAAVRTGLTHVWEVQIRPNPGVYGRPTSVMVTARDSLTATQMVLPNYPGYSTIGVRKVSY</sequence>